<organism evidence="1 2">
    <name type="scientific">Streptomyces morookaense</name>
    <name type="common">Streptoverticillium morookaense</name>
    <dbReference type="NCBI Taxonomy" id="1970"/>
    <lineage>
        <taxon>Bacteria</taxon>
        <taxon>Bacillati</taxon>
        <taxon>Actinomycetota</taxon>
        <taxon>Actinomycetes</taxon>
        <taxon>Kitasatosporales</taxon>
        <taxon>Streptomycetaceae</taxon>
        <taxon>Streptomyces</taxon>
    </lineage>
</organism>
<dbReference type="Proteomes" id="UP000587462">
    <property type="component" value="Unassembled WGS sequence"/>
</dbReference>
<gene>
    <name evidence="1" type="ORF">HG542_05570</name>
</gene>
<dbReference type="AlphaFoldDB" id="A0A7Y7B1C7"/>
<reference evidence="1 2" key="1">
    <citation type="submission" date="2020-04" db="EMBL/GenBank/DDBJ databases">
        <title>Draft Genome Sequence of Streptomyces morookaense DSM 40503, an 8-azaguanine-producing strain.</title>
        <authorList>
            <person name="Qi J."/>
            <person name="Gao J.-M."/>
        </authorList>
    </citation>
    <scope>NUCLEOTIDE SEQUENCE [LARGE SCALE GENOMIC DNA]</scope>
    <source>
        <strain evidence="1 2">DSM 40503</strain>
    </source>
</reference>
<sequence length="365" mass="39051">MPPVAVFWNADPALGTPEFGAEVQAMAARLASALAEVPVYQGIAARDAGLAKAEAAADALVRRLSADVRAPDGDRLAAASPVEEYFRTRMAALSAPQAALQAVLVVHRGVTDLRSAPLAGSDLEYELTAMRQALVDLTGCTSTAAAEPSCADRQSDHPPSTSAPQAMWLARWITGHHIHALFNVCATSVLRKALSHVRAGAVREAVDHLRRTVVYVRGVPASRAHAAAMPADFYCEIVRPTMTPPIVSLPLSGRMHVGFLAWRDALEELLLVLPDPVDELARRAPELAFAREELLEADLVEAERHVCLAESAVAGARSLIQPPRSTENAVAVLRLMRHKRAARYAPFVRFGDQVAAAARKALTGS</sequence>
<evidence type="ECO:0000313" key="2">
    <source>
        <dbReference type="Proteomes" id="UP000587462"/>
    </source>
</evidence>
<dbReference type="EMBL" id="JABBXF010000008">
    <property type="protein sequence ID" value="NVK77127.1"/>
    <property type="molecule type" value="Genomic_DNA"/>
</dbReference>
<comment type="caution">
    <text evidence="1">The sequence shown here is derived from an EMBL/GenBank/DDBJ whole genome shotgun (WGS) entry which is preliminary data.</text>
</comment>
<accession>A0A7Y7B1C7</accession>
<proteinExistence type="predicted"/>
<evidence type="ECO:0000313" key="1">
    <source>
        <dbReference type="EMBL" id="NVK77127.1"/>
    </source>
</evidence>
<name>A0A7Y7B1C7_STRMO</name>
<dbReference type="RefSeq" id="WP_171078900.1">
    <property type="nucleotide sequence ID" value="NZ_BNBU01000003.1"/>
</dbReference>
<keyword evidence="2" id="KW-1185">Reference proteome</keyword>
<protein>
    <submittedName>
        <fullName evidence="1">Uncharacterized protein</fullName>
    </submittedName>
</protein>